<protein>
    <recommendedName>
        <fullName evidence="5">Lipoprotein</fullName>
    </recommendedName>
</protein>
<dbReference type="RefSeq" id="WP_048025838.1">
    <property type="nucleotide sequence ID" value="NZ_CAJGUP010000097.1"/>
</dbReference>
<gene>
    <name evidence="3" type="ORF">BBN53_05445</name>
</gene>
<sequence>MSIRILGRCGLVLVAVAAMAGCSSLSGGGGSAASERTMSPSQASNECRWNRSKCLYDGKYEAGERDYAEQEARRLNLAEVERLRRAFGK</sequence>
<evidence type="ECO:0000256" key="2">
    <source>
        <dbReference type="SAM" id="SignalP"/>
    </source>
</evidence>
<reference evidence="3 4" key="1">
    <citation type="submission" date="2016-07" db="EMBL/GenBank/DDBJ databases">
        <title>Complete genome sequences of Bordetella pseudohinzii.</title>
        <authorList>
            <person name="Spilker T."/>
            <person name="Darrah R."/>
            <person name="LiPuma J.J."/>
        </authorList>
    </citation>
    <scope>NUCLEOTIDE SEQUENCE [LARGE SCALE GENOMIC DNA]</scope>
    <source>
        <strain evidence="3 4">HI4681</strain>
    </source>
</reference>
<dbReference type="PROSITE" id="PS51257">
    <property type="entry name" value="PROKAR_LIPOPROTEIN"/>
    <property type="match status" value="1"/>
</dbReference>
<feature type="chain" id="PRO_5045115195" description="Lipoprotein" evidence="2">
    <location>
        <begin position="21"/>
        <end position="89"/>
    </location>
</feature>
<dbReference type="Proteomes" id="UP000092950">
    <property type="component" value="Chromosome"/>
</dbReference>
<evidence type="ECO:0000313" key="3">
    <source>
        <dbReference type="EMBL" id="ANY15382.1"/>
    </source>
</evidence>
<evidence type="ECO:0000256" key="1">
    <source>
        <dbReference type="SAM" id="MobiDB-lite"/>
    </source>
</evidence>
<organism evidence="3 4">
    <name type="scientific">Bordetella pseudohinzii</name>
    <dbReference type="NCBI Taxonomy" id="1331258"/>
    <lineage>
        <taxon>Bacteria</taxon>
        <taxon>Pseudomonadati</taxon>
        <taxon>Pseudomonadota</taxon>
        <taxon>Betaproteobacteria</taxon>
        <taxon>Burkholderiales</taxon>
        <taxon>Alcaligenaceae</taxon>
        <taxon>Bordetella</taxon>
    </lineage>
</organism>
<name>A0ABM6DCS1_9BORD</name>
<dbReference type="EMBL" id="CP016440">
    <property type="protein sequence ID" value="ANY15382.1"/>
    <property type="molecule type" value="Genomic_DNA"/>
</dbReference>
<keyword evidence="4" id="KW-1185">Reference proteome</keyword>
<feature type="region of interest" description="Disordered" evidence="1">
    <location>
        <begin position="24"/>
        <end position="44"/>
    </location>
</feature>
<evidence type="ECO:0000313" key="4">
    <source>
        <dbReference type="Proteomes" id="UP000092950"/>
    </source>
</evidence>
<evidence type="ECO:0008006" key="5">
    <source>
        <dbReference type="Google" id="ProtNLM"/>
    </source>
</evidence>
<keyword evidence="2" id="KW-0732">Signal</keyword>
<feature type="signal peptide" evidence="2">
    <location>
        <begin position="1"/>
        <end position="20"/>
    </location>
</feature>
<proteinExistence type="predicted"/>
<accession>A0ABM6DCS1</accession>